<dbReference type="Pfam" id="PF00353">
    <property type="entry name" value="HemolysinCabind"/>
    <property type="match status" value="1"/>
</dbReference>
<dbReference type="EMBL" id="CP016616">
    <property type="protein sequence ID" value="ANY78829.1"/>
    <property type="molecule type" value="Genomic_DNA"/>
</dbReference>
<dbReference type="InterPro" id="IPR001343">
    <property type="entry name" value="Hemolysn_Ca-bd"/>
</dbReference>
<evidence type="ECO:0008006" key="4">
    <source>
        <dbReference type="Google" id="ProtNLM"/>
    </source>
</evidence>
<dbReference type="Gene3D" id="2.150.10.10">
    <property type="entry name" value="Serralysin-like metalloprotease, C-terminal"/>
    <property type="match status" value="1"/>
</dbReference>
<sequence length="646" mass="69210">MSTTTTFGETRVNATTNGIQEWSSVASLKDGGWVVTWGARNQNDVPQGIYQQRYDAKGLAIGDEVRVNMTSMNGENQISSTGLSDGGWVVTWIGQDGSGDGIFQQRYNAYGLKVGHEIRVNTATASFQTEPSVTALAGGGWVVTWASYVTAMGYEIRQQRFGANGFPIGTETVVDSYRYGAQHPSVTALSDGGWLVTYEGHGPASDGDGDIDIFQQRYDADGWTVGELTLVNTLVEAGQALSTATALKDGGWVVTWSSVNADGSGIGIRQQRFAVNGEKVGTEVQVNTTTIADQFDSSVTALPDGGWLVTWTSGPSMTSPGDIYQQRYASDGQKIGAENRVNTFTPGDQSLASVTTLKDGGWIVTWNSHGQDGHDYGIYQQRYTADGRPVGPTTPTGLRLEGGEFEEGSSGASSTAQIHVEAFVTDQGFTYTLLDDAGGRFALSPSGVLTVTDGTRLDYEQASSHRIRVEVSDKLGATHQAWLAVSVKDVVSESLTGTSSSDIIKGGSGRDAFTGGSGPDTLWGGLGNDMLEGGAGKDIFVFDTKPSRSTNKDKLVDFKVVDDTLWLDNKIFTKLGKGTESEPVLLKKDFFVVGAKAKDRNDYVIYDKAKGILFYDADGSGAKYKPVEFATLSKNLKVTYKDFFVI</sequence>
<evidence type="ECO:0000256" key="2">
    <source>
        <dbReference type="ARBA" id="ARBA00022525"/>
    </source>
</evidence>
<organism evidence="3">
    <name type="scientific">Microvirga ossetica</name>
    <dbReference type="NCBI Taxonomy" id="1882682"/>
    <lineage>
        <taxon>Bacteria</taxon>
        <taxon>Pseudomonadati</taxon>
        <taxon>Pseudomonadota</taxon>
        <taxon>Alphaproteobacteria</taxon>
        <taxon>Hyphomicrobiales</taxon>
        <taxon>Methylobacteriaceae</taxon>
        <taxon>Microvirga</taxon>
    </lineage>
</organism>
<dbReference type="CDD" id="cd11304">
    <property type="entry name" value="Cadherin_repeat"/>
    <property type="match status" value="1"/>
</dbReference>
<evidence type="ECO:0000313" key="3">
    <source>
        <dbReference type="EMBL" id="ANY78829.1"/>
    </source>
</evidence>
<dbReference type="GO" id="GO:0016020">
    <property type="term" value="C:membrane"/>
    <property type="evidence" value="ECO:0007669"/>
    <property type="project" value="InterPro"/>
</dbReference>
<dbReference type="SUPFAM" id="SSF51120">
    <property type="entry name" value="beta-Roll"/>
    <property type="match status" value="1"/>
</dbReference>
<dbReference type="InterPro" id="IPR018511">
    <property type="entry name" value="Hemolysin-typ_Ca-bd_CS"/>
</dbReference>
<protein>
    <recommendedName>
        <fullName evidence="4">Cadherin domain-containing protein</fullName>
    </recommendedName>
</protein>
<dbReference type="InterPro" id="IPR011049">
    <property type="entry name" value="Serralysin-like_metalloprot_C"/>
</dbReference>
<gene>
    <name evidence="3" type="ORF">BB934_11860</name>
</gene>
<dbReference type="GO" id="GO:0005509">
    <property type="term" value="F:calcium ion binding"/>
    <property type="evidence" value="ECO:0007669"/>
    <property type="project" value="InterPro"/>
</dbReference>
<dbReference type="OrthoDB" id="8016824at2"/>
<dbReference type="GO" id="GO:0005576">
    <property type="term" value="C:extracellular region"/>
    <property type="evidence" value="ECO:0007669"/>
    <property type="project" value="UniProtKB-SubCell"/>
</dbReference>
<proteinExistence type="predicted"/>
<dbReference type="PRINTS" id="PR00313">
    <property type="entry name" value="CABNDNGRPT"/>
</dbReference>
<dbReference type="AlphaFoldDB" id="A0A1B2EFW5"/>
<comment type="subcellular location">
    <subcellularLocation>
        <location evidence="1">Secreted</location>
    </subcellularLocation>
</comment>
<keyword evidence="2" id="KW-0964">Secreted</keyword>
<dbReference type="SUPFAM" id="SSF49313">
    <property type="entry name" value="Cadherin-like"/>
    <property type="match status" value="1"/>
</dbReference>
<dbReference type="RefSeq" id="WP_099509835.1">
    <property type="nucleotide sequence ID" value="NZ_CP016616.1"/>
</dbReference>
<dbReference type="PANTHER" id="PTHR38340">
    <property type="entry name" value="S-LAYER PROTEIN"/>
    <property type="match status" value="1"/>
</dbReference>
<dbReference type="InterPro" id="IPR050557">
    <property type="entry name" value="RTX_toxin/Mannuronan_C5-epim"/>
</dbReference>
<accession>A0A1B2EFW5</accession>
<evidence type="ECO:0000256" key="1">
    <source>
        <dbReference type="ARBA" id="ARBA00004613"/>
    </source>
</evidence>
<dbReference type="PROSITE" id="PS00330">
    <property type="entry name" value="HEMOLYSIN_CALCIUM"/>
    <property type="match status" value="1"/>
</dbReference>
<dbReference type="InterPro" id="IPR015919">
    <property type="entry name" value="Cadherin-like_sf"/>
</dbReference>
<name>A0A1B2EFW5_9HYPH</name>
<reference evidence="3" key="1">
    <citation type="submission" date="2016-07" db="EMBL/GenBank/DDBJ databases">
        <title>Microvirga ossetica sp. nov. a new species of rhizobia isolated from root nodules of the legume species Vicia alpestris Steven originated from North Ossetia region in the Caucasus.</title>
        <authorList>
            <person name="Safronova V.I."/>
            <person name="Kuznetsova I.G."/>
            <person name="Sazanova A.L."/>
            <person name="Belimov A."/>
            <person name="Andronov E."/>
            <person name="Osledkin Y.S."/>
            <person name="Onishchuk O.P."/>
            <person name="Kurchak O.N."/>
            <person name="Shaposhnikov A.I."/>
            <person name="Willems A."/>
            <person name="Tikhonovich I.A."/>
        </authorList>
    </citation>
    <scope>NUCLEOTIDE SEQUENCE [LARGE SCALE GENOMIC DNA]</scope>
    <source>
        <strain evidence="3">V5/3M</strain>
    </source>
</reference>
<dbReference type="PANTHER" id="PTHR38340:SF1">
    <property type="entry name" value="S-LAYER PROTEIN"/>
    <property type="match status" value="1"/>
</dbReference>
<dbReference type="KEGG" id="moc:BB934_11860"/>